<evidence type="ECO:0000313" key="3">
    <source>
        <dbReference type="Proteomes" id="UP001499974"/>
    </source>
</evidence>
<name>A0ABP8XNJ9_9ACTN</name>
<keyword evidence="1" id="KW-1133">Transmembrane helix</keyword>
<keyword evidence="1" id="KW-0472">Membrane</keyword>
<feature type="transmembrane region" description="Helical" evidence="1">
    <location>
        <begin position="109"/>
        <end position="132"/>
    </location>
</feature>
<proteinExistence type="predicted"/>
<accession>A0ABP8XNJ9</accession>
<comment type="caution">
    <text evidence="2">The sequence shown here is derived from an EMBL/GenBank/DDBJ whole genome shotgun (WGS) entry which is preliminary data.</text>
</comment>
<evidence type="ECO:0000313" key="2">
    <source>
        <dbReference type="EMBL" id="GAA4709604.1"/>
    </source>
</evidence>
<dbReference type="RefSeq" id="WP_345522235.1">
    <property type="nucleotide sequence ID" value="NZ_BAABKM010000002.1"/>
</dbReference>
<dbReference type="EMBL" id="BAABKM010000002">
    <property type="protein sequence ID" value="GAA4709604.1"/>
    <property type="molecule type" value="Genomic_DNA"/>
</dbReference>
<protein>
    <recommendedName>
        <fullName evidence="4">DUF3592 domain-containing protein</fullName>
    </recommendedName>
</protein>
<sequence>MTTPQQPPAPAPTSWIRLTVQGSVMTSNMISPKVRLNGYPVPSSYGENVFPVPPGHWHIDVDCQWMRTYGQAALDLDLAEGQTVDAFYAPPYHQFARGRIGLERQSRPGVMFLVLLLGIALAVLVLVVALSIL</sequence>
<evidence type="ECO:0008006" key="4">
    <source>
        <dbReference type="Google" id="ProtNLM"/>
    </source>
</evidence>
<keyword evidence="1" id="KW-0812">Transmembrane</keyword>
<reference evidence="3" key="1">
    <citation type="journal article" date="2019" name="Int. J. Syst. Evol. Microbiol.">
        <title>The Global Catalogue of Microorganisms (GCM) 10K type strain sequencing project: providing services to taxonomists for standard genome sequencing and annotation.</title>
        <authorList>
            <consortium name="The Broad Institute Genomics Platform"/>
            <consortium name="The Broad Institute Genome Sequencing Center for Infectious Disease"/>
            <person name="Wu L."/>
            <person name="Ma J."/>
        </authorList>
    </citation>
    <scope>NUCLEOTIDE SEQUENCE [LARGE SCALE GENOMIC DNA]</scope>
    <source>
        <strain evidence="3">JCM 18531</strain>
    </source>
</reference>
<keyword evidence="3" id="KW-1185">Reference proteome</keyword>
<evidence type="ECO:0000256" key="1">
    <source>
        <dbReference type="SAM" id="Phobius"/>
    </source>
</evidence>
<dbReference type="Proteomes" id="UP001499974">
    <property type="component" value="Unassembled WGS sequence"/>
</dbReference>
<gene>
    <name evidence="2" type="ORF">GCM10023349_30630</name>
</gene>
<organism evidence="2 3">
    <name type="scientific">Nocardioides conyzicola</name>
    <dbReference type="NCBI Taxonomy" id="1651781"/>
    <lineage>
        <taxon>Bacteria</taxon>
        <taxon>Bacillati</taxon>
        <taxon>Actinomycetota</taxon>
        <taxon>Actinomycetes</taxon>
        <taxon>Propionibacteriales</taxon>
        <taxon>Nocardioidaceae</taxon>
        <taxon>Nocardioides</taxon>
    </lineage>
</organism>